<comment type="caution">
    <text evidence="1">The sequence shown here is derived from an EMBL/GenBank/DDBJ whole genome shotgun (WGS) entry which is preliminary data.</text>
</comment>
<reference evidence="1 2" key="1">
    <citation type="journal article" date="2019" name="Int. J. Syst. Evol. Microbiol.">
        <title>The Global Catalogue of Microorganisms (GCM) 10K type strain sequencing project: providing services to taxonomists for standard genome sequencing and annotation.</title>
        <authorList>
            <consortium name="The Broad Institute Genomics Platform"/>
            <consortium name="The Broad Institute Genome Sequencing Center for Infectious Disease"/>
            <person name="Wu L."/>
            <person name="Ma J."/>
        </authorList>
    </citation>
    <scope>NUCLEOTIDE SEQUENCE [LARGE SCALE GENOMIC DNA]</scope>
    <source>
        <strain evidence="1 2">JCM 10696</strain>
    </source>
</reference>
<protein>
    <submittedName>
        <fullName evidence="1">Uncharacterized protein</fullName>
    </submittedName>
</protein>
<gene>
    <name evidence="1" type="ORF">GCM10009550_72040</name>
</gene>
<accession>A0ABN1RY98</accession>
<dbReference type="Proteomes" id="UP001500665">
    <property type="component" value="Unassembled WGS sequence"/>
</dbReference>
<evidence type="ECO:0000313" key="2">
    <source>
        <dbReference type="Proteomes" id="UP001500665"/>
    </source>
</evidence>
<name>A0ABN1RY98_9ACTN</name>
<proteinExistence type="predicted"/>
<sequence>MPSTRSLLSFRSGLLGKETVLSGRHLLFLSVASSLGKGAGPMARFLAPGRRGLVRRSGDGVGRGGESADIPLFVSVGVLLRVFPIRVRAALVGAGAASGGGNR</sequence>
<keyword evidence="2" id="KW-1185">Reference proteome</keyword>
<evidence type="ECO:0000313" key="1">
    <source>
        <dbReference type="EMBL" id="GAA0967744.1"/>
    </source>
</evidence>
<dbReference type="EMBL" id="BAAAHH010000051">
    <property type="protein sequence ID" value="GAA0967744.1"/>
    <property type="molecule type" value="Genomic_DNA"/>
</dbReference>
<organism evidence="1 2">
    <name type="scientific">Actinocorallia libanotica</name>
    <dbReference type="NCBI Taxonomy" id="46162"/>
    <lineage>
        <taxon>Bacteria</taxon>
        <taxon>Bacillati</taxon>
        <taxon>Actinomycetota</taxon>
        <taxon>Actinomycetes</taxon>
        <taxon>Streptosporangiales</taxon>
        <taxon>Thermomonosporaceae</taxon>
        <taxon>Actinocorallia</taxon>
    </lineage>
</organism>